<feature type="compositionally biased region" description="Basic and acidic residues" evidence="1">
    <location>
        <begin position="267"/>
        <end position="280"/>
    </location>
</feature>
<dbReference type="Proteomes" id="UP000694861">
    <property type="component" value="Linkage group LG6"/>
</dbReference>
<dbReference type="PANTHER" id="PTHR33223:SF10">
    <property type="entry name" value="AMINOTRANSFERASE-LIKE PLANT MOBILE DOMAIN-CONTAINING PROTEIN"/>
    <property type="match status" value="1"/>
</dbReference>
<feature type="compositionally biased region" description="Low complexity" evidence="1">
    <location>
        <begin position="25"/>
        <end position="48"/>
    </location>
</feature>
<dbReference type="RefSeq" id="XP_008237867.1">
    <property type="nucleotide sequence ID" value="XM_008239645.1"/>
</dbReference>
<name>A0ABM0PD26_PRUMU</name>
<sequence>MTALRQDMAKLQEHNNLLSSKVDETQQLLNHQQTQNTQTNRSSQSLQTPHRQKKGKQGAKATPAPSKQLIVPAPKGKPHVPKKEPDWGRLRPGPFTERIRRSLQDRDVQPLRIPFYFGVEDPLTHLHSFQSAIGCKGLSDEGQCLLFPSALTGAALNWFYRLEPGTVDSFDELKQILLNNFMIQTDRLCSVHDLYTVRQKDNEPLREYAQQLAHVQRTDEIGGNPRKAEYFNSKTEPTAQQDEPIQRSTIGQGSSFAPTEKPTGFSESHKRKDTGGSQKEHSKKNGRYDRDSYQAPLLAHNLETKPFTLLNTSYEAVLMNENEIIPKPAFRKTNRQDNRDTEKFYLYHQQNSHNTEDCISLRKIVERLIRKGKLDQYIARPHQAPVPNASADQYDQHD</sequence>
<dbReference type="InterPro" id="IPR005162">
    <property type="entry name" value="Retrotrans_gag_dom"/>
</dbReference>
<evidence type="ECO:0000259" key="2">
    <source>
        <dbReference type="Pfam" id="PF03732"/>
    </source>
</evidence>
<reference evidence="3" key="1">
    <citation type="journal article" date="2012" name="Nat. Commun.">
        <title>The genome of Prunus mume.</title>
        <authorList>
            <person name="Zhang Q."/>
            <person name="Chen W."/>
            <person name="Sun L."/>
            <person name="Zhao F."/>
            <person name="Huang B."/>
            <person name="Yang W."/>
            <person name="Tao Y."/>
            <person name="Wang J."/>
            <person name="Yuan Z."/>
            <person name="Fan G."/>
            <person name="Xing Z."/>
            <person name="Han C."/>
            <person name="Pan H."/>
            <person name="Zhong X."/>
            <person name="Shi W."/>
            <person name="Liang X."/>
            <person name="Du D."/>
            <person name="Sun F."/>
            <person name="Xu Z."/>
            <person name="Hao R."/>
            <person name="Lv T."/>
            <person name="Lv Y."/>
            <person name="Zheng Z."/>
            <person name="Sun M."/>
            <person name="Luo L."/>
            <person name="Cai M."/>
            <person name="Gao Y."/>
            <person name="Wang J."/>
            <person name="Yin Y."/>
            <person name="Xu X."/>
            <person name="Cheng T."/>
            <person name="Wang J."/>
        </authorList>
    </citation>
    <scope>NUCLEOTIDE SEQUENCE [LARGE SCALE GENOMIC DNA]</scope>
</reference>
<keyword evidence="3" id="KW-1185">Reference proteome</keyword>
<feature type="domain" description="Retrotransposon gag" evidence="2">
    <location>
        <begin position="146"/>
        <end position="217"/>
    </location>
</feature>
<gene>
    <name evidence="4" type="primary">LOC103336588</name>
</gene>
<evidence type="ECO:0000313" key="4">
    <source>
        <dbReference type="RefSeq" id="XP_008237867.1"/>
    </source>
</evidence>
<feature type="region of interest" description="Disordered" evidence="1">
    <location>
        <begin position="214"/>
        <end position="289"/>
    </location>
</feature>
<proteinExistence type="predicted"/>
<feature type="region of interest" description="Disordered" evidence="1">
    <location>
        <begin position="1"/>
        <end position="93"/>
    </location>
</feature>
<dbReference type="Pfam" id="PF03732">
    <property type="entry name" value="Retrotrans_gag"/>
    <property type="match status" value="1"/>
</dbReference>
<organism evidence="3 4">
    <name type="scientific">Prunus mume</name>
    <name type="common">Japanese apricot</name>
    <name type="synonym">Armeniaca mume</name>
    <dbReference type="NCBI Taxonomy" id="102107"/>
    <lineage>
        <taxon>Eukaryota</taxon>
        <taxon>Viridiplantae</taxon>
        <taxon>Streptophyta</taxon>
        <taxon>Embryophyta</taxon>
        <taxon>Tracheophyta</taxon>
        <taxon>Spermatophyta</taxon>
        <taxon>Magnoliopsida</taxon>
        <taxon>eudicotyledons</taxon>
        <taxon>Gunneridae</taxon>
        <taxon>Pentapetalae</taxon>
        <taxon>rosids</taxon>
        <taxon>fabids</taxon>
        <taxon>Rosales</taxon>
        <taxon>Rosaceae</taxon>
        <taxon>Amygdaloideae</taxon>
        <taxon>Amygdaleae</taxon>
        <taxon>Prunus</taxon>
    </lineage>
</organism>
<dbReference type="GeneID" id="103336588"/>
<dbReference type="PANTHER" id="PTHR33223">
    <property type="entry name" value="CCHC-TYPE DOMAIN-CONTAINING PROTEIN"/>
    <property type="match status" value="1"/>
</dbReference>
<protein>
    <submittedName>
        <fullName evidence="4">Uncharacterized protein LOC103336588</fullName>
    </submittedName>
</protein>
<accession>A0ABM0PD26</accession>
<evidence type="ECO:0000313" key="3">
    <source>
        <dbReference type="Proteomes" id="UP000694861"/>
    </source>
</evidence>
<feature type="region of interest" description="Disordered" evidence="1">
    <location>
        <begin position="379"/>
        <end position="398"/>
    </location>
</feature>
<feature type="compositionally biased region" description="Polar residues" evidence="1">
    <location>
        <begin position="232"/>
        <end position="257"/>
    </location>
</feature>
<reference evidence="4" key="2">
    <citation type="submission" date="2025-08" db="UniProtKB">
        <authorList>
            <consortium name="RefSeq"/>
        </authorList>
    </citation>
    <scope>IDENTIFICATION</scope>
</reference>
<evidence type="ECO:0000256" key="1">
    <source>
        <dbReference type="SAM" id="MobiDB-lite"/>
    </source>
</evidence>